<accession>A0A9P6M102</accession>
<organism evidence="1 2">
    <name type="scientific">Modicella reniformis</name>
    <dbReference type="NCBI Taxonomy" id="1440133"/>
    <lineage>
        <taxon>Eukaryota</taxon>
        <taxon>Fungi</taxon>
        <taxon>Fungi incertae sedis</taxon>
        <taxon>Mucoromycota</taxon>
        <taxon>Mortierellomycotina</taxon>
        <taxon>Mortierellomycetes</taxon>
        <taxon>Mortierellales</taxon>
        <taxon>Mortierellaceae</taxon>
        <taxon>Modicella</taxon>
    </lineage>
</organism>
<proteinExistence type="predicted"/>
<reference evidence="1" key="1">
    <citation type="journal article" date="2020" name="Fungal Divers.">
        <title>Resolving the Mortierellaceae phylogeny through synthesis of multi-gene phylogenetics and phylogenomics.</title>
        <authorList>
            <person name="Vandepol N."/>
            <person name="Liber J."/>
            <person name="Desiro A."/>
            <person name="Na H."/>
            <person name="Kennedy M."/>
            <person name="Barry K."/>
            <person name="Grigoriev I.V."/>
            <person name="Miller A.N."/>
            <person name="O'Donnell K."/>
            <person name="Stajich J.E."/>
            <person name="Bonito G."/>
        </authorList>
    </citation>
    <scope>NUCLEOTIDE SEQUENCE</scope>
    <source>
        <strain evidence="1">MES-2147</strain>
    </source>
</reference>
<dbReference type="EMBL" id="JAAAHW010006508">
    <property type="protein sequence ID" value="KAF9959371.1"/>
    <property type="molecule type" value="Genomic_DNA"/>
</dbReference>
<evidence type="ECO:0000313" key="2">
    <source>
        <dbReference type="Proteomes" id="UP000749646"/>
    </source>
</evidence>
<sequence length="64" mass="7164">MAVITRTKAATPTKFNKAFKILRQVPRSLQQQMVTDIMAIIPAPTPLYQMRAGGTTTIPQILFF</sequence>
<dbReference type="AlphaFoldDB" id="A0A9P6M102"/>
<keyword evidence="2" id="KW-1185">Reference proteome</keyword>
<evidence type="ECO:0000313" key="1">
    <source>
        <dbReference type="EMBL" id="KAF9959371.1"/>
    </source>
</evidence>
<gene>
    <name evidence="1" type="ORF">BGZ65_000469</name>
</gene>
<dbReference type="Proteomes" id="UP000749646">
    <property type="component" value="Unassembled WGS sequence"/>
</dbReference>
<name>A0A9P6M102_9FUNG</name>
<comment type="caution">
    <text evidence="1">The sequence shown here is derived from an EMBL/GenBank/DDBJ whole genome shotgun (WGS) entry which is preliminary data.</text>
</comment>
<protein>
    <submittedName>
        <fullName evidence="1">Uncharacterized protein</fullName>
    </submittedName>
</protein>